<dbReference type="Gene3D" id="1.10.510.10">
    <property type="entry name" value="Transferase(Phosphotransferase) domain 1"/>
    <property type="match status" value="1"/>
</dbReference>
<evidence type="ECO:0000256" key="2">
    <source>
        <dbReference type="SAM" id="MobiDB-lite"/>
    </source>
</evidence>
<feature type="domain" description="Protein kinase" evidence="3">
    <location>
        <begin position="20"/>
        <end position="296"/>
    </location>
</feature>
<accession>A0A8S1F292</accession>
<dbReference type="InterPro" id="IPR008271">
    <property type="entry name" value="Ser/Thr_kinase_AS"/>
</dbReference>
<dbReference type="EC" id="2.7.11.1" evidence="1"/>
<dbReference type="SMART" id="SM00220">
    <property type="entry name" value="S_TKc"/>
    <property type="match status" value="1"/>
</dbReference>
<evidence type="ECO:0000256" key="1">
    <source>
        <dbReference type="ARBA" id="ARBA00012513"/>
    </source>
</evidence>
<organism evidence="4 5">
    <name type="scientific">Caenorhabditis bovis</name>
    <dbReference type="NCBI Taxonomy" id="2654633"/>
    <lineage>
        <taxon>Eukaryota</taxon>
        <taxon>Metazoa</taxon>
        <taxon>Ecdysozoa</taxon>
        <taxon>Nematoda</taxon>
        <taxon>Chromadorea</taxon>
        <taxon>Rhabditida</taxon>
        <taxon>Rhabditina</taxon>
        <taxon>Rhabditomorpha</taxon>
        <taxon>Rhabditoidea</taxon>
        <taxon>Rhabditidae</taxon>
        <taxon>Peloderinae</taxon>
        <taxon>Caenorhabditis</taxon>
    </lineage>
</organism>
<feature type="compositionally biased region" description="Basic and acidic residues" evidence="2">
    <location>
        <begin position="357"/>
        <end position="373"/>
    </location>
</feature>
<protein>
    <recommendedName>
        <fullName evidence="1">non-specific serine/threonine protein kinase</fullName>
        <ecNumber evidence="1">2.7.11.1</ecNumber>
    </recommendedName>
</protein>
<dbReference type="Pfam" id="PF00069">
    <property type="entry name" value="Pkinase"/>
    <property type="match status" value="1"/>
</dbReference>
<name>A0A8S1F292_9PELO</name>
<dbReference type="OrthoDB" id="5979581at2759"/>
<dbReference type="PANTHER" id="PTHR11909">
    <property type="entry name" value="CASEIN KINASE-RELATED"/>
    <property type="match status" value="1"/>
</dbReference>
<evidence type="ECO:0000259" key="3">
    <source>
        <dbReference type="PROSITE" id="PS50011"/>
    </source>
</evidence>
<dbReference type="InterPro" id="IPR050235">
    <property type="entry name" value="CK1_Ser-Thr_kinase"/>
</dbReference>
<gene>
    <name evidence="4" type="ORF">CBOVIS_LOCUS9923</name>
</gene>
<feature type="region of interest" description="Disordered" evidence="2">
    <location>
        <begin position="317"/>
        <end position="393"/>
    </location>
</feature>
<dbReference type="Proteomes" id="UP000494206">
    <property type="component" value="Unassembled WGS sequence"/>
</dbReference>
<dbReference type="PROSITE" id="PS50011">
    <property type="entry name" value="PROTEIN_KINASE_DOM"/>
    <property type="match status" value="1"/>
</dbReference>
<reference evidence="4 5" key="1">
    <citation type="submission" date="2020-04" db="EMBL/GenBank/DDBJ databases">
        <authorList>
            <person name="Laetsch R D."/>
            <person name="Stevens L."/>
            <person name="Kumar S."/>
            <person name="Blaxter L. M."/>
        </authorList>
    </citation>
    <scope>NUCLEOTIDE SEQUENCE [LARGE SCALE GENOMIC DNA]</scope>
</reference>
<feature type="compositionally biased region" description="Basic and acidic residues" evidence="2">
    <location>
        <begin position="317"/>
        <end position="349"/>
    </location>
</feature>
<dbReference type="PROSITE" id="PS00108">
    <property type="entry name" value="PROTEIN_KINASE_ST"/>
    <property type="match status" value="1"/>
</dbReference>
<dbReference type="InterPro" id="IPR011009">
    <property type="entry name" value="Kinase-like_dom_sf"/>
</dbReference>
<dbReference type="AlphaFoldDB" id="A0A8S1F292"/>
<dbReference type="SUPFAM" id="SSF56112">
    <property type="entry name" value="Protein kinase-like (PK-like)"/>
    <property type="match status" value="1"/>
</dbReference>
<sequence length="474" mass="54769">MTTSQEPKPLHTGQVVDGKWRIKQLLGKGACGVVYKVEDKTRKGYCAAMKVEYVSPDYDQTLRLEIGVLNKLRNHKHMMQLIDFGKRKTFTYMVTTLCGKDLMALRCKIKRGFNDSSALRIAVFTLFGLKQVHEAGYVHRDVKPGNIITAANKGRESRTLLLIDFGMARSFVTTDAHGKKQLRPMRRRIPLRGTIRYCSLNVHERYEQGRSDDLIAMMYMLVEVTLGVPWHALKDEKEIITMKKATKDSELFEELPEEFRTIFEYLKPLTYPDRPNYMKIYNLLINAIKRLKVNFLDPYEWEDEEIERDLKQEKEKELEKEKEKEKNEFKDHKDHKDHKDDKEKEKSRITSELPAEAVKKDKKMNSQETEKANSAENAKSPTTKALDVTHSNTTASVDTTAQVSKTSDLKTIKTESKTAISPESVRDGDKDLETAIDYQSTEYLTKKALPRDELQYHVYPAIGPKTFEETIIPF</sequence>
<dbReference type="GO" id="GO:0004674">
    <property type="term" value="F:protein serine/threonine kinase activity"/>
    <property type="evidence" value="ECO:0007669"/>
    <property type="project" value="UniProtKB-EC"/>
</dbReference>
<comment type="caution">
    <text evidence="4">The sequence shown here is derived from an EMBL/GenBank/DDBJ whole genome shotgun (WGS) entry which is preliminary data.</text>
</comment>
<feature type="compositionally biased region" description="Polar residues" evidence="2">
    <location>
        <begin position="374"/>
        <end position="393"/>
    </location>
</feature>
<evidence type="ECO:0000313" key="4">
    <source>
        <dbReference type="EMBL" id="CAB3408097.1"/>
    </source>
</evidence>
<keyword evidence="5" id="KW-1185">Reference proteome</keyword>
<dbReference type="GO" id="GO:0005524">
    <property type="term" value="F:ATP binding"/>
    <property type="evidence" value="ECO:0007669"/>
    <property type="project" value="InterPro"/>
</dbReference>
<evidence type="ECO:0000313" key="5">
    <source>
        <dbReference type="Proteomes" id="UP000494206"/>
    </source>
</evidence>
<dbReference type="EMBL" id="CADEPM010000006">
    <property type="protein sequence ID" value="CAB3408097.1"/>
    <property type="molecule type" value="Genomic_DNA"/>
</dbReference>
<proteinExistence type="predicted"/>
<dbReference type="InterPro" id="IPR000719">
    <property type="entry name" value="Prot_kinase_dom"/>
</dbReference>